<dbReference type="EMBL" id="CAUJNA010003472">
    <property type="protein sequence ID" value="CAJ1402941.1"/>
    <property type="molecule type" value="Genomic_DNA"/>
</dbReference>
<proteinExistence type="predicted"/>
<gene>
    <name evidence="1" type="ORF">EVOR1521_LOCUS25715</name>
</gene>
<comment type="caution">
    <text evidence="1">The sequence shown here is derived from an EMBL/GenBank/DDBJ whole genome shotgun (WGS) entry which is preliminary data.</text>
</comment>
<dbReference type="Proteomes" id="UP001178507">
    <property type="component" value="Unassembled WGS sequence"/>
</dbReference>
<name>A0AA36JC28_9DINO</name>
<evidence type="ECO:0000313" key="1">
    <source>
        <dbReference type="EMBL" id="CAJ1402941.1"/>
    </source>
</evidence>
<accession>A0AA36JC28</accession>
<sequence length="202" mass="22093">MRRTLLKILGMWHRNINWHTCSSFGDQKVVAFGKAMGCLTGAPHFTKGSGDFEAEQTNTLSGFQANAPAQTPRQAHQTNSHEGRMLQAREQHGEGLGRGRHLPRLREASGVTCSSFGNQKTLSKNGVSMHDCPDCSLLLWQVQQCPATRELTELLPVQAWSSAGRAVYGPQATQHRPTRQLPMISKVFSAGILVTGSLGLFV</sequence>
<reference evidence="1" key="1">
    <citation type="submission" date="2023-08" db="EMBL/GenBank/DDBJ databases">
        <authorList>
            <person name="Chen Y."/>
            <person name="Shah S."/>
            <person name="Dougan E. K."/>
            <person name="Thang M."/>
            <person name="Chan C."/>
        </authorList>
    </citation>
    <scope>NUCLEOTIDE SEQUENCE</scope>
</reference>
<dbReference type="AlphaFoldDB" id="A0AA36JC28"/>
<keyword evidence="2" id="KW-1185">Reference proteome</keyword>
<evidence type="ECO:0000313" key="2">
    <source>
        <dbReference type="Proteomes" id="UP001178507"/>
    </source>
</evidence>
<protein>
    <submittedName>
        <fullName evidence="1">Uncharacterized protein</fullName>
    </submittedName>
</protein>
<organism evidence="1 2">
    <name type="scientific">Effrenium voratum</name>
    <dbReference type="NCBI Taxonomy" id="2562239"/>
    <lineage>
        <taxon>Eukaryota</taxon>
        <taxon>Sar</taxon>
        <taxon>Alveolata</taxon>
        <taxon>Dinophyceae</taxon>
        <taxon>Suessiales</taxon>
        <taxon>Symbiodiniaceae</taxon>
        <taxon>Effrenium</taxon>
    </lineage>
</organism>